<dbReference type="SUPFAM" id="SSF53623">
    <property type="entry name" value="MurD-like peptide ligases, catalytic domain"/>
    <property type="match status" value="1"/>
</dbReference>
<dbReference type="KEGG" id="psti:SOO65_13695"/>
<organism evidence="7 8">
    <name type="scientific">Peredibacter starrii</name>
    <dbReference type="NCBI Taxonomy" id="28202"/>
    <lineage>
        <taxon>Bacteria</taxon>
        <taxon>Pseudomonadati</taxon>
        <taxon>Bdellovibrionota</taxon>
        <taxon>Bacteriovoracia</taxon>
        <taxon>Bacteriovoracales</taxon>
        <taxon>Bacteriovoracaceae</taxon>
        <taxon>Peredibacter</taxon>
    </lineage>
</organism>
<dbReference type="SUPFAM" id="SSF53244">
    <property type="entry name" value="MurD-like peptide ligases, peptide-binding domain"/>
    <property type="match status" value="1"/>
</dbReference>
<name>A0AAX4HKN6_9BACT</name>
<evidence type="ECO:0000256" key="5">
    <source>
        <dbReference type="ARBA" id="ARBA00022840"/>
    </source>
</evidence>
<keyword evidence="6" id="KW-0460">Magnesium</keyword>
<evidence type="ECO:0000313" key="7">
    <source>
        <dbReference type="EMBL" id="WPU63743.1"/>
    </source>
</evidence>
<dbReference type="InterPro" id="IPR036565">
    <property type="entry name" value="Mur-like_cat_sf"/>
</dbReference>
<dbReference type="GO" id="GO:0046872">
    <property type="term" value="F:metal ion binding"/>
    <property type="evidence" value="ECO:0007669"/>
    <property type="project" value="UniProtKB-KW"/>
</dbReference>
<evidence type="ECO:0000256" key="3">
    <source>
        <dbReference type="ARBA" id="ARBA00022723"/>
    </source>
</evidence>
<dbReference type="GO" id="GO:0005524">
    <property type="term" value="F:ATP binding"/>
    <property type="evidence" value="ECO:0007669"/>
    <property type="project" value="UniProtKB-KW"/>
</dbReference>
<dbReference type="InterPro" id="IPR001645">
    <property type="entry name" value="Folylpolyglutamate_synth"/>
</dbReference>
<dbReference type="Gene3D" id="3.90.190.20">
    <property type="entry name" value="Mur ligase, C-terminal domain"/>
    <property type="match status" value="1"/>
</dbReference>
<dbReference type="AlphaFoldDB" id="A0AAX4HKN6"/>
<dbReference type="GO" id="GO:0004326">
    <property type="term" value="F:tetrahydrofolylpolyglutamate synthase activity"/>
    <property type="evidence" value="ECO:0007669"/>
    <property type="project" value="InterPro"/>
</dbReference>
<keyword evidence="3" id="KW-0479">Metal-binding</keyword>
<evidence type="ECO:0000313" key="8">
    <source>
        <dbReference type="Proteomes" id="UP001324634"/>
    </source>
</evidence>
<dbReference type="PANTHER" id="PTHR11136:SF0">
    <property type="entry name" value="DIHYDROFOLATE SYNTHETASE-RELATED"/>
    <property type="match status" value="1"/>
</dbReference>
<dbReference type="PANTHER" id="PTHR11136">
    <property type="entry name" value="FOLYLPOLYGLUTAMATE SYNTHASE-RELATED"/>
    <property type="match status" value="1"/>
</dbReference>
<protein>
    <recommendedName>
        <fullName evidence="9">Folylpoly-gamma-glutamate synthetase-dihydrofolate synthetase</fullName>
    </recommendedName>
</protein>
<dbReference type="GO" id="GO:0008841">
    <property type="term" value="F:dihydrofolate synthase activity"/>
    <property type="evidence" value="ECO:0007669"/>
    <property type="project" value="TreeGrafter"/>
</dbReference>
<gene>
    <name evidence="7" type="ORF">SOO65_13695</name>
</gene>
<dbReference type="GO" id="GO:0005737">
    <property type="term" value="C:cytoplasm"/>
    <property type="evidence" value="ECO:0007669"/>
    <property type="project" value="TreeGrafter"/>
</dbReference>
<dbReference type="RefSeq" id="WP_321391039.1">
    <property type="nucleotide sequence ID" value="NZ_CP139487.1"/>
</dbReference>
<evidence type="ECO:0000256" key="1">
    <source>
        <dbReference type="ARBA" id="ARBA00008276"/>
    </source>
</evidence>
<dbReference type="EMBL" id="CP139487">
    <property type="protein sequence ID" value="WPU63743.1"/>
    <property type="molecule type" value="Genomic_DNA"/>
</dbReference>
<proteinExistence type="inferred from homology"/>
<evidence type="ECO:0008006" key="9">
    <source>
        <dbReference type="Google" id="ProtNLM"/>
    </source>
</evidence>
<keyword evidence="5" id="KW-0067">ATP-binding</keyword>
<evidence type="ECO:0000256" key="2">
    <source>
        <dbReference type="ARBA" id="ARBA00022598"/>
    </source>
</evidence>
<keyword evidence="2" id="KW-0436">Ligase</keyword>
<dbReference type="Proteomes" id="UP001324634">
    <property type="component" value="Chromosome"/>
</dbReference>
<reference evidence="7 8" key="1">
    <citation type="submission" date="2023-11" db="EMBL/GenBank/DDBJ databases">
        <title>Peredibacter starrii A3.12.</title>
        <authorList>
            <person name="Mitchell R.J."/>
        </authorList>
    </citation>
    <scope>NUCLEOTIDE SEQUENCE [LARGE SCALE GENOMIC DNA]</scope>
    <source>
        <strain evidence="7 8">A3.12</strain>
    </source>
</reference>
<evidence type="ECO:0000256" key="4">
    <source>
        <dbReference type="ARBA" id="ARBA00022741"/>
    </source>
</evidence>
<dbReference type="Gene3D" id="3.40.1190.10">
    <property type="entry name" value="Mur-like, catalytic domain"/>
    <property type="match status" value="1"/>
</dbReference>
<keyword evidence="8" id="KW-1185">Reference proteome</keyword>
<keyword evidence="4" id="KW-0547">Nucleotide-binding</keyword>
<evidence type="ECO:0000256" key="6">
    <source>
        <dbReference type="ARBA" id="ARBA00022842"/>
    </source>
</evidence>
<dbReference type="InterPro" id="IPR036615">
    <property type="entry name" value="Mur_ligase_C_dom_sf"/>
</dbReference>
<accession>A0AAX4HKN6</accession>
<sequence>MRPGLDRIKRALAPILPKFQNTKIVIIAGTNGKGETTLRLSNLLKDHSHFTWTSPHIERITERFRSEKGEIDVDHLQALIDRCHETVLREKYELSFYEFLFYVFCTWAAENPPEYLLLEVGLGGRLDAVNVFDADLVLLPSISRDHQEILGRRYDQILEEKLGTLRPKSTLMSFVHLKYLRDRSRKIASRIGAAMIDMETLVNVPAYEFSLRNYLLATAAFCYLTNRVFRVEDWHQMPAPLEHRGEIFRDANEWMFFGSHNVDGMRKLIQFLQSGNYNFSKPPFDSVIVAFSDRNSADLKAMLKMLQASGLGKIVLTIFPHPKAAKKEVIAGLGTLEGLEFVEDIKSYVQGWNQKRVLVTGSYYFMGHLQSFLRGR</sequence>
<comment type="similarity">
    <text evidence="1">Belongs to the folylpolyglutamate synthase family.</text>
</comment>